<name>A0A956NDV2_UNCEI</name>
<dbReference type="EMBL" id="JAGQHS010000108">
    <property type="protein sequence ID" value="MCA9757600.1"/>
    <property type="molecule type" value="Genomic_DNA"/>
</dbReference>
<comment type="caution">
    <text evidence="1">The sequence shown here is derived from an EMBL/GenBank/DDBJ whole genome shotgun (WGS) entry which is preliminary data.</text>
</comment>
<protein>
    <submittedName>
        <fullName evidence="1">Uncharacterized protein</fullName>
    </submittedName>
</protein>
<organism evidence="1 2">
    <name type="scientific">Eiseniibacteriota bacterium</name>
    <dbReference type="NCBI Taxonomy" id="2212470"/>
    <lineage>
        <taxon>Bacteria</taxon>
        <taxon>Candidatus Eiseniibacteriota</taxon>
    </lineage>
</organism>
<dbReference type="Proteomes" id="UP000739538">
    <property type="component" value="Unassembled WGS sequence"/>
</dbReference>
<dbReference type="PROSITE" id="PS51257">
    <property type="entry name" value="PROKAR_LIPOPROTEIN"/>
    <property type="match status" value="1"/>
</dbReference>
<reference evidence="1" key="1">
    <citation type="submission" date="2020-04" db="EMBL/GenBank/DDBJ databases">
        <authorList>
            <person name="Zhang T."/>
        </authorList>
    </citation>
    <scope>NUCLEOTIDE SEQUENCE</scope>
    <source>
        <strain evidence="1">HKST-UBA02</strain>
    </source>
</reference>
<gene>
    <name evidence="1" type="ORF">KDA27_17475</name>
</gene>
<dbReference type="AlphaFoldDB" id="A0A956NDV2"/>
<accession>A0A956NDV2</accession>
<proteinExistence type="predicted"/>
<reference evidence="1" key="2">
    <citation type="journal article" date="2021" name="Microbiome">
        <title>Successional dynamics and alternative stable states in a saline activated sludge microbial community over 9 years.</title>
        <authorList>
            <person name="Wang Y."/>
            <person name="Ye J."/>
            <person name="Ju F."/>
            <person name="Liu L."/>
            <person name="Boyd J.A."/>
            <person name="Deng Y."/>
            <person name="Parks D.H."/>
            <person name="Jiang X."/>
            <person name="Yin X."/>
            <person name="Woodcroft B.J."/>
            <person name="Tyson G.W."/>
            <person name="Hugenholtz P."/>
            <person name="Polz M.F."/>
            <person name="Zhang T."/>
        </authorList>
    </citation>
    <scope>NUCLEOTIDE SEQUENCE</scope>
    <source>
        <strain evidence="1">HKST-UBA02</strain>
    </source>
</reference>
<sequence length="59" mass="6234">MVKYLRSRWIPISFVACMVALGCAGTKGGEEGKLAERTTDAEVVVLSFGGVQGELLECG</sequence>
<evidence type="ECO:0000313" key="2">
    <source>
        <dbReference type="Proteomes" id="UP000739538"/>
    </source>
</evidence>
<evidence type="ECO:0000313" key="1">
    <source>
        <dbReference type="EMBL" id="MCA9757600.1"/>
    </source>
</evidence>